<dbReference type="PANTHER" id="PTHR45913:SF19">
    <property type="entry name" value="LOW QUALITY PROTEIN: ZINC FINGER BED DOMAIN-CONTAINING PROTEIN 5-LIKE"/>
    <property type="match status" value="1"/>
</dbReference>
<evidence type="ECO:0000313" key="2">
    <source>
        <dbReference type="Proteomes" id="UP001054837"/>
    </source>
</evidence>
<evidence type="ECO:0000313" key="1">
    <source>
        <dbReference type="EMBL" id="GIY84759.1"/>
    </source>
</evidence>
<organism evidence="1 2">
    <name type="scientific">Caerostris darwini</name>
    <dbReference type="NCBI Taxonomy" id="1538125"/>
    <lineage>
        <taxon>Eukaryota</taxon>
        <taxon>Metazoa</taxon>
        <taxon>Ecdysozoa</taxon>
        <taxon>Arthropoda</taxon>
        <taxon>Chelicerata</taxon>
        <taxon>Arachnida</taxon>
        <taxon>Araneae</taxon>
        <taxon>Araneomorphae</taxon>
        <taxon>Entelegynae</taxon>
        <taxon>Araneoidea</taxon>
        <taxon>Araneidae</taxon>
        <taxon>Caerostris</taxon>
    </lineage>
</organism>
<sequence length="158" mass="18158">MFSKAFFEASFRISHQTARESRVYTIAEKLLKPCLTDVISCKTGDNFIKDINSIPLSVTKVARRTKEMAHFGEHEFLCPLKSSRRFTLQLDEPTDVAGLAILIVLARYVFNSSVEEDMLFCREKAATSRIIAIAPHMEHFHCCLRRNSKKNVQNIKEY</sequence>
<accession>A0AAV4WR63</accession>
<proteinExistence type="predicted"/>
<dbReference type="Proteomes" id="UP001054837">
    <property type="component" value="Unassembled WGS sequence"/>
</dbReference>
<dbReference type="EMBL" id="BPLQ01014972">
    <property type="protein sequence ID" value="GIY84759.1"/>
    <property type="molecule type" value="Genomic_DNA"/>
</dbReference>
<reference evidence="1 2" key="1">
    <citation type="submission" date="2021-06" db="EMBL/GenBank/DDBJ databases">
        <title>Caerostris darwini draft genome.</title>
        <authorList>
            <person name="Kono N."/>
            <person name="Arakawa K."/>
        </authorList>
    </citation>
    <scope>NUCLEOTIDE SEQUENCE [LARGE SCALE GENOMIC DNA]</scope>
</reference>
<gene>
    <name evidence="1" type="primary">TcasGA2_TC006077</name>
    <name evidence="1" type="ORF">CDAR_281771</name>
</gene>
<keyword evidence="2" id="KW-1185">Reference proteome</keyword>
<dbReference type="PANTHER" id="PTHR45913">
    <property type="entry name" value="EPM2A-INTERACTING PROTEIN 1"/>
    <property type="match status" value="1"/>
</dbReference>
<protein>
    <submittedName>
        <fullName evidence="1">Transposase</fullName>
    </submittedName>
</protein>
<dbReference type="AlphaFoldDB" id="A0AAV4WR63"/>
<comment type="caution">
    <text evidence="1">The sequence shown here is derived from an EMBL/GenBank/DDBJ whole genome shotgun (WGS) entry which is preliminary data.</text>
</comment>
<name>A0AAV4WR63_9ARAC</name>